<keyword evidence="4 6" id="KW-0949">S-adenosyl-L-methionine</keyword>
<keyword evidence="2 6" id="KW-0808">Transferase</keyword>
<keyword evidence="6" id="KW-0472">Membrane</keyword>
<dbReference type="SUPFAM" id="SSF53335">
    <property type="entry name" value="S-adenosyl-L-methionine-dependent methyltransferases"/>
    <property type="match status" value="1"/>
</dbReference>
<keyword evidence="1 6" id="KW-0489">Methyltransferase</keyword>
<evidence type="ECO:0000313" key="8">
    <source>
        <dbReference type="EMBL" id="KAJ8043678.1"/>
    </source>
</evidence>
<evidence type="ECO:0000256" key="1">
    <source>
        <dbReference type="ARBA" id="ARBA00022603"/>
    </source>
</evidence>
<evidence type="ECO:0000256" key="4">
    <source>
        <dbReference type="ARBA" id="ARBA00022691"/>
    </source>
</evidence>
<keyword evidence="6" id="KW-0999">Mitochondrion inner membrane</keyword>
<comment type="caution">
    <text evidence="8">The sequence shown here is derived from an EMBL/GenBank/DDBJ whole genome shotgun (WGS) entry which is preliminary data.</text>
</comment>
<comment type="function">
    <text evidence="6">Methyltransferase required for the conversion of 2-polyprenyl-6-methoxy-1,4-benzoquinol (DDMQH2) to 2-polyprenyl-3-methyl-6-methoxy-1,4-benzoquinol (DMQH2).</text>
</comment>
<gene>
    <name evidence="8" type="ORF">HOLleu_10879</name>
</gene>
<dbReference type="HAMAP" id="MF_01813">
    <property type="entry name" value="MenG_UbiE_methyltr"/>
    <property type="match status" value="1"/>
</dbReference>
<comment type="caution">
    <text evidence="6">Lacks conserved residue(s) required for the propagation of feature annotation.</text>
</comment>
<comment type="pathway">
    <text evidence="6">Cofactor biosynthesis; ubiquinone biosynthesis.</text>
</comment>
<dbReference type="PANTHER" id="PTHR43591:SF24">
    <property type="entry name" value="2-METHOXY-6-POLYPRENYL-1,4-BENZOQUINOL METHYLASE, MITOCHONDRIAL"/>
    <property type="match status" value="1"/>
</dbReference>
<dbReference type="EMBL" id="JAIZAY010000004">
    <property type="protein sequence ID" value="KAJ8043678.1"/>
    <property type="molecule type" value="Genomic_DNA"/>
</dbReference>
<dbReference type="PROSITE" id="PS51608">
    <property type="entry name" value="SAM_MT_UBIE"/>
    <property type="match status" value="1"/>
</dbReference>
<sequence length="327" mass="37141">MAASWRNLARILPQLVRSKFVPYRKCPSLDLRFASSQASSFSSDEGDKTHFGFEDVSKEEKTRKVHEVFTNVADKYDMMNDAMSMGIHRIWKDYFIQKLSPTQGTKLLDVAGGTGDIAFRFLDYMKYQDSLQLSWNIPSRMKSPEGWPRSPSEIEEESPTEEEDSHVTVCDINRSMLEVGQKRAAQRGLFEGIDWVEGNAEELPFESDSMDVYTIAFGIRNVTRVQKALDEAYRVLKPGGRFMCLEFSEVQNPVIKSAYDLYSFQVIPALGQILAGDWNSYQYLVESIRKFPSQEEFAYMIEEAGFACVTVENLTGGIAAIHSGFKL</sequence>
<feature type="binding site" evidence="6">
    <location>
        <begin position="199"/>
        <end position="200"/>
    </location>
    <ligand>
        <name>S-adenosyl-L-methionine</name>
        <dbReference type="ChEBI" id="CHEBI:59789"/>
    </ligand>
</feature>
<dbReference type="AlphaFoldDB" id="A0A9Q1HG25"/>
<evidence type="ECO:0000256" key="2">
    <source>
        <dbReference type="ARBA" id="ARBA00022679"/>
    </source>
</evidence>
<protein>
    <recommendedName>
        <fullName evidence="6">2-methoxy-6-polyprenyl-1,4-benzoquinol methylase, mitochondrial</fullName>
        <ecNumber evidence="6">2.1.1.201</ecNumber>
    </recommendedName>
    <alternativeName>
        <fullName evidence="6">Ubiquinone biosynthesis methyltransferase COQ5</fullName>
    </alternativeName>
</protein>
<dbReference type="OrthoDB" id="6329284at2759"/>
<accession>A0A9Q1HG25</accession>
<feature type="compositionally biased region" description="Acidic residues" evidence="7">
    <location>
        <begin position="153"/>
        <end position="164"/>
    </location>
</feature>
<comment type="similarity">
    <text evidence="6">Belongs to the class I-like SAM-binding methyltransferase superfamily. MenG/UbiE family.</text>
</comment>
<comment type="subcellular location">
    <subcellularLocation>
        <location evidence="6">Mitochondrion inner membrane</location>
        <topology evidence="6">Peripheral membrane protein</topology>
        <orientation evidence="6">Matrix side</orientation>
    </subcellularLocation>
</comment>
<keyword evidence="6" id="KW-0496">Mitochondrion</keyword>
<dbReference type="NCBIfam" id="TIGR01934">
    <property type="entry name" value="MenG_MenH_UbiE"/>
    <property type="match status" value="1"/>
</dbReference>
<dbReference type="PROSITE" id="PS01184">
    <property type="entry name" value="UBIE_2"/>
    <property type="match status" value="1"/>
</dbReference>
<dbReference type="GO" id="GO:0032259">
    <property type="term" value="P:methylation"/>
    <property type="evidence" value="ECO:0007669"/>
    <property type="project" value="UniProtKB-KW"/>
</dbReference>
<feature type="binding site" evidence="6">
    <location>
        <position position="171"/>
    </location>
    <ligand>
        <name>S-adenosyl-L-methionine</name>
        <dbReference type="ChEBI" id="CHEBI:59789"/>
    </ligand>
</feature>
<dbReference type="FunFam" id="3.40.50.150:FF:000064">
    <property type="entry name" value="2-methoxy-6-polyprenyl-1,4-benzoquinol methylase, mitochondrial"/>
    <property type="match status" value="1"/>
</dbReference>
<dbReference type="EC" id="2.1.1.201" evidence="6"/>
<evidence type="ECO:0000313" key="9">
    <source>
        <dbReference type="Proteomes" id="UP001152320"/>
    </source>
</evidence>
<keyword evidence="3 6" id="KW-0831">Ubiquinone biosynthesis</keyword>
<comment type="catalytic activity">
    <reaction evidence="6">
        <text>a 2-methoxy-6-(all-trans-polyprenyl)benzene-1,4-diol + S-adenosyl-L-methionine = a 5-methoxy-2-methyl-3-(all-trans-polyprenyl)benzene-1,4-diol + S-adenosyl-L-homocysteine + H(+)</text>
        <dbReference type="Rhea" id="RHEA:28286"/>
        <dbReference type="Rhea" id="RHEA-COMP:10858"/>
        <dbReference type="Rhea" id="RHEA-COMP:10859"/>
        <dbReference type="ChEBI" id="CHEBI:15378"/>
        <dbReference type="ChEBI" id="CHEBI:57856"/>
        <dbReference type="ChEBI" id="CHEBI:59789"/>
        <dbReference type="ChEBI" id="CHEBI:84166"/>
        <dbReference type="ChEBI" id="CHEBI:84167"/>
        <dbReference type="EC" id="2.1.1.201"/>
    </reaction>
</comment>
<reference evidence="8" key="1">
    <citation type="submission" date="2021-10" db="EMBL/GenBank/DDBJ databases">
        <title>Tropical sea cucumber genome reveals ecological adaptation and Cuvierian tubules defense mechanism.</title>
        <authorList>
            <person name="Chen T."/>
        </authorList>
    </citation>
    <scope>NUCLEOTIDE SEQUENCE</scope>
    <source>
        <strain evidence="8">Nanhai2018</strain>
        <tissue evidence="8">Muscle</tissue>
    </source>
</reference>
<evidence type="ECO:0000256" key="7">
    <source>
        <dbReference type="SAM" id="MobiDB-lite"/>
    </source>
</evidence>
<dbReference type="Proteomes" id="UP001152320">
    <property type="component" value="Chromosome 4"/>
</dbReference>
<name>A0A9Q1HG25_HOLLE</name>
<keyword evidence="9" id="KW-1185">Reference proteome</keyword>
<feature type="binding site" evidence="6">
    <location>
        <position position="114"/>
    </location>
    <ligand>
        <name>S-adenosyl-L-methionine</name>
        <dbReference type="ChEBI" id="CHEBI:59789"/>
    </ligand>
</feature>
<dbReference type="PANTHER" id="PTHR43591">
    <property type="entry name" value="METHYLTRANSFERASE"/>
    <property type="match status" value="1"/>
</dbReference>
<dbReference type="InterPro" id="IPR023576">
    <property type="entry name" value="UbiE/COQ5_MeTrFase_CS"/>
</dbReference>
<dbReference type="GO" id="GO:0031314">
    <property type="term" value="C:extrinsic component of mitochondrial inner membrane"/>
    <property type="evidence" value="ECO:0007669"/>
    <property type="project" value="UniProtKB-UniRule"/>
</dbReference>
<feature type="region of interest" description="Disordered" evidence="7">
    <location>
        <begin position="141"/>
        <end position="166"/>
    </location>
</feature>
<dbReference type="InterPro" id="IPR004033">
    <property type="entry name" value="UbiE/COQ5_MeTrFase"/>
</dbReference>
<evidence type="ECO:0000256" key="6">
    <source>
        <dbReference type="HAMAP-Rule" id="MF_03191"/>
    </source>
</evidence>
<proteinExistence type="inferred from homology"/>
<evidence type="ECO:0000256" key="3">
    <source>
        <dbReference type="ARBA" id="ARBA00022688"/>
    </source>
</evidence>
<dbReference type="Gene3D" id="3.40.50.150">
    <property type="entry name" value="Vaccinia Virus protein VP39"/>
    <property type="match status" value="1"/>
</dbReference>
<comment type="subunit">
    <text evidence="5">Component of a multi-subunit COQ enzyme complex, composed of at least COQ3, COQ4, COQ5, COQ6, COQ7 and COQ9. Interacts with PYURF; the interaction is direct, stabilizes COQ5 protein and associates PYURF with COQ enzyme complex.</text>
</comment>
<dbReference type="Pfam" id="PF01209">
    <property type="entry name" value="Ubie_methyltran"/>
    <property type="match status" value="1"/>
</dbReference>
<dbReference type="InterPro" id="IPR029063">
    <property type="entry name" value="SAM-dependent_MTases_sf"/>
</dbReference>
<organism evidence="8 9">
    <name type="scientific">Holothuria leucospilota</name>
    <name type="common">Black long sea cucumber</name>
    <name type="synonym">Mertensiothuria leucospilota</name>
    <dbReference type="NCBI Taxonomy" id="206669"/>
    <lineage>
        <taxon>Eukaryota</taxon>
        <taxon>Metazoa</taxon>
        <taxon>Echinodermata</taxon>
        <taxon>Eleutherozoa</taxon>
        <taxon>Echinozoa</taxon>
        <taxon>Holothuroidea</taxon>
        <taxon>Aspidochirotacea</taxon>
        <taxon>Aspidochirotida</taxon>
        <taxon>Holothuriidae</taxon>
        <taxon>Holothuria</taxon>
    </lineage>
</organism>
<dbReference type="CDD" id="cd02440">
    <property type="entry name" value="AdoMet_MTases"/>
    <property type="match status" value="1"/>
</dbReference>
<dbReference type="GO" id="GO:0008425">
    <property type="term" value="F:2-methoxy-6-polyprenyl-1,4-benzoquinol methyltransferase activity"/>
    <property type="evidence" value="ECO:0007669"/>
    <property type="project" value="UniProtKB-UniRule"/>
</dbReference>
<dbReference type="PROSITE" id="PS01183">
    <property type="entry name" value="UBIE_1"/>
    <property type="match status" value="1"/>
</dbReference>
<evidence type="ECO:0000256" key="5">
    <source>
        <dbReference type="ARBA" id="ARBA00046387"/>
    </source>
</evidence>